<organism evidence="3 4">
    <name type="scientific">Panicum virgatum</name>
    <name type="common">Blackwell switchgrass</name>
    <dbReference type="NCBI Taxonomy" id="38727"/>
    <lineage>
        <taxon>Eukaryota</taxon>
        <taxon>Viridiplantae</taxon>
        <taxon>Streptophyta</taxon>
        <taxon>Embryophyta</taxon>
        <taxon>Tracheophyta</taxon>
        <taxon>Spermatophyta</taxon>
        <taxon>Magnoliopsida</taxon>
        <taxon>Liliopsida</taxon>
        <taxon>Poales</taxon>
        <taxon>Poaceae</taxon>
        <taxon>PACMAD clade</taxon>
        <taxon>Panicoideae</taxon>
        <taxon>Panicodae</taxon>
        <taxon>Paniceae</taxon>
        <taxon>Panicinae</taxon>
        <taxon>Panicum</taxon>
        <taxon>Panicum sect. Hiantes</taxon>
    </lineage>
</organism>
<feature type="compositionally biased region" description="Basic and acidic residues" evidence="1">
    <location>
        <begin position="71"/>
        <end position="88"/>
    </location>
</feature>
<keyword evidence="4" id="KW-1185">Reference proteome</keyword>
<dbReference type="OrthoDB" id="640135at2759"/>
<feature type="region of interest" description="Disordered" evidence="1">
    <location>
        <begin position="23"/>
        <end position="52"/>
    </location>
</feature>
<dbReference type="PROSITE" id="PS51257">
    <property type="entry name" value="PROKAR_LIPOPROTEIN"/>
    <property type="match status" value="1"/>
</dbReference>
<sequence>MSREKPSAPAPAVASTGCSGLMSCLSIHRRGPPQPAPRGGEDAMPRSSDAERYRKRMQLLEEEIRRLSEWLGQEERPAPPGAKAREEGTSSAAAECSRNRAKAGEVGCSAAAATATKRCASGVQDMLRLEDGSYLREVRRVRVGRPWERLAVQVSRPVVPVDAASASEVLDKMAAMRAEDLCRFLVKMMPLKDITGQQNPGEPVRRTATLSSGDDLLEALVLKAMDKLESLVLEGLKMQMSPPATEPATAAADADADADRRRDEAAGKDCMVHVVLVQVRDPSEWYAAIGDPMIGLIEASLQRKDGAVKQEMQGQHAAGISFISRKPSDGMCMLWSVSLRQCRRSHDGGAGGGVDGDGCRCTCVRNPNRVFQQ</sequence>
<protein>
    <recommendedName>
        <fullName evidence="2">PMI1/PMIR1-2 C-terminal domain-containing protein</fullName>
    </recommendedName>
</protein>
<dbReference type="Proteomes" id="UP000823388">
    <property type="component" value="Chromosome 2N"/>
</dbReference>
<gene>
    <name evidence="3" type="ORF">PVAP13_2NG473100</name>
</gene>
<evidence type="ECO:0000259" key="2">
    <source>
        <dbReference type="Pfam" id="PF21745"/>
    </source>
</evidence>
<feature type="region of interest" description="Disordered" evidence="1">
    <location>
        <begin position="242"/>
        <end position="262"/>
    </location>
</feature>
<evidence type="ECO:0000256" key="1">
    <source>
        <dbReference type="SAM" id="MobiDB-lite"/>
    </source>
</evidence>
<comment type="caution">
    <text evidence="3">The sequence shown here is derived from an EMBL/GenBank/DDBJ whole genome shotgun (WGS) entry which is preliminary data.</text>
</comment>
<feature type="domain" description="PMI1/PMIR1-2 C-terminal" evidence="2">
    <location>
        <begin position="149"/>
        <end position="197"/>
    </location>
</feature>
<name>A0A8T0VT45_PANVG</name>
<feature type="region of interest" description="Disordered" evidence="1">
    <location>
        <begin position="71"/>
        <end position="98"/>
    </location>
</feature>
<dbReference type="AlphaFoldDB" id="A0A8T0VT45"/>
<dbReference type="PANTHER" id="PTHR33414:SF8">
    <property type="entry name" value="OS09G0559200 PROTEIN"/>
    <property type="match status" value="1"/>
</dbReference>
<evidence type="ECO:0000313" key="3">
    <source>
        <dbReference type="EMBL" id="KAG2636796.1"/>
    </source>
</evidence>
<feature type="compositionally biased region" description="Low complexity" evidence="1">
    <location>
        <begin position="242"/>
        <end position="253"/>
    </location>
</feature>
<feature type="compositionally biased region" description="Basic and acidic residues" evidence="1">
    <location>
        <begin position="39"/>
        <end position="52"/>
    </location>
</feature>
<reference evidence="3" key="1">
    <citation type="submission" date="2020-05" db="EMBL/GenBank/DDBJ databases">
        <title>WGS assembly of Panicum virgatum.</title>
        <authorList>
            <person name="Lovell J.T."/>
            <person name="Jenkins J."/>
            <person name="Shu S."/>
            <person name="Juenger T.E."/>
            <person name="Schmutz J."/>
        </authorList>
    </citation>
    <scope>NUCLEOTIDE SEQUENCE</scope>
    <source>
        <strain evidence="3">AP13</strain>
    </source>
</reference>
<proteinExistence type="predicted"/>
<dbReference type="EMBL" id="CM029040">
    <property type="protein sequence ID" value="KAG2636796.1"/>
    <property type="molecule type" value="Genomic_DNA"/>
</dbReference>
<dbReference type="Pfam" id="PF21745">
    <property type="entry name" value="PMI1_PMIR1-2_C"/>
    <property type="match status" value="1"/>
</dbReference>
<dbReference type="InterPro" id="IPR039614">
    <property type="entry name" value="PMI1-like"/>
</dbReference>
<dbReference type="PANTHER" id="PTHR33414">
    <property type="entry name" value="PROTEIN PLASTID MOVEMENT IMPAIRED 1-RELATED 1"/>
    <property type="match status" value="1"/>
</dbReference>
<dbReference type="InterPro" id="IPR048972">
    <property type="entry name" value="PMI1_PMIR1-2_C"/>
</dbReference>
<accession>A0A8T0VT45</accession>
<evidence type="ECO:0000313" key="4">
    <source>
        <dbReference type="Proteomes" id="UP000823388"/>
    </source>
</evidence>